<organism evidence="12 13">
    <name type="scientific">Treponema vincentii</name>
    <dbReference type="NCBI Taxonomy" id="69710"/>
    <lineage>
        <taxon>Bacteria</taxon>
        <taxon>Pseudomonadati</taxon>
        <taxon>Spirochaetota</taxon>
        <taxon>Spirochaetia</taxon>
        <taxon>Spirochaetales</taxon>
        <taxon>Treponemataceae</taxon>
        <taxon>Treponema</taxon>
    </lineage>
</organism>
<evidence type="ECO:0000256" key="6">
    <source>
        <dbReference type="ARBA" id="ARBA00022741"/>
    </source>
</evidence>
<comment type="subcellular location">
    <subcellularLocation>
        <location evidence="1">Cell membrane</location>
        <topology evidence="1">Peripheral membrane protein</topology>
    </subcellularLocation>
</comment>
<dbReference type="EMBL" id="CP048020">
    <property type="protein sequence ID" value="QHX43740.1"/>
    <property type="molecule type" value="Genomic_DNA"/>
</dbReference>
<dbReference type="PANTHER" id="PTHR43553:SF23">
    <property type="entry name" value="ABC TRANSPORTER ATP-BINDING COMPONENT"/>
    <property type="match status" value="1"/>
</dbReference>
<accession>A0A6P1Y366</accession>
<dbReference type="InterPro" id="IPR017871">
    <property type="entry name" value="ABC_transporter-like_CS"/>
</dbReference>
<evidence type="ECO:0000256" key="4">
    <source>
        <dbReference type="ARBA" id="ARBA00022475"/>
    </source>
</evidence>
<evidence type="ECO:0000256" key="3">
    <source>
        <dbReference type="ARBA" id="ARBA00022448"/>
    </source>
</evidence>
<evidence type="ECO:0000313" key="13">
    <source>
        <dbReference type="Proteomes" id="UP000464374"/>
    </source>
</evidence>
<dbReference type="GO" id="GO:0042626">
    <property type="term" value="F:ATPase-coupled transmembrane transporter activity"/>
    <property type="evidence" value="ECO:0007669"/>
    <property type="project" value="TreeGrafter"/>
</dbReference>
<dbReference type="SUPFAM" id="SSF52540">
    <property type="entry name" value="P-loop containing nucleoside triphosphate hydrolases"/>
    <property type="match status" value="2"/>
</dbReference>
<reference evidence="12 13" key="1">
    <citation type="submission" date="2020-01" db="EMBL/GenBank/DDBJ databases">
        <title>Complete genome sequence of a human oral phylogroup 1 Treponema sp. strain ATCC 700766, originally isolated from periodontitis dental plaque.</title>
        <authorList>
            <person name="Chan Y."/>
            <person name="Huo Y.-B."/>
            <person name="Yu X.-L."/>
            <person name="Zeng H."/>
            <person name="Leung W.-K."/>
            <person name="Watt R.M."/>
        </authorList>
    </citation>
    <scope>NUCLEOTIDE SEQUENCE [LARGE SCALE GENOMIC DNA]</scope>
    <source>
        <strain evidence="12 13">OMZ 804</strain>
    </source>
</reference>
<dbReference type="InterPro" id="IPR015856">
    <property type="entry name" value="ABC_transpr_CbiO/EcfA_su"/>
</dbReference>
<evidence type="ECO:0000256" key="5">
    <source>
        <dbReference type="ARBA" id="ARBA00022737"/>
    </source>
</evidence>
<gene>
    <name evidence="12" type="ORF">GWP43_10155</name>
</gene>
<dbReference type="GO" id="GO:0043190">
    <property type="term" value="C:ATP-binding cassette (ABC) transporter complex"/>
    <property type="evidence" value="ECO:0007669"/>
    <property type="project" value="TreeGrafter"/>
</dbReference>
<dbReference type="CDD" id="cd03226">
    <property type="entry name" value="ABC_cobalt_CbiO_domain2"/>
    <property type="match status" value="1"/>
</dbReference>
<evidence type="ECO:0000256" key="9">
    <source>
        <dbReference type="ARBA" id="ARBA00023136"/>
    </source>
</evidence>
<dbReference type="SMART" id="SM00382">
    <property type="entry name" value="AAA"/>
    <property type="match status" value="2"/>
</dbReference>
<keyword evidence="7 12" id="KW-0067">ATP-binding</keyword>
<comment type="similarity">
    <text evidence="2">Belongs to the ABC transporter superfamily.</text>
</comment>
<keyword evidence="5" id="KW-0677">Repeat</keyword>
<dbReference type="AlphaFoldDB" id="A0A6P1Y366"/>
<evidence type="ECO:0000256" key="1">
    <source>
        <dbReference type="ARBA" id="ARBA00004202"/>
    </source>
</evidence>
<dbReference type="GO" id="GO:0005524">
    <property type="term" value="F:ATP binding"/>
    <property type="evidence" value="ECO:0007669"/>
    <property type="project" value="UniProtKB-KW"/>
</dbReference>
<dbReference type="InterPro" id="IPR003439">
    <property type="entry name" value="ABC_transporter-like_ATP-bd"/>
</dbReference>
<evidence type="ECO:0000259" key="11">
    <source>
        <dbReference type="PROSITE" id="PS50893"/>
    </source>
</evidence>
<dbReference type="Gene3D" id="3.40.50.300">
    <property type="entry name" value="P-loop containing nucleotide triphosphate hydrolases"/>
    <property type="match status" value="2"/>
</dbReference>
<dbReference type="InterPro" id="IPR027417">
    <property type="entry name" value="P-loop_NTPase"/>
</dbReference>
<evidence type="ECO:0000256" key="2">
    <source>
        <dbReference type="ARBA" id="ARBA00005417"/>
    </source>
</evidence>
<sequence length="503" mass="56608">MKDTIIDFNNVSFSYGTQTEGCLKNINFKIRMGEFVLFTGASGSGKTTVMRLINGLIPHFFEGNLSGQVKVLGRGIKISSPGVLGRNVASIFQNPRNQFFTTNSTHEAAFACENYGIDRNEIIKRVEAAFSDFKAENLMNRDIFSLSSGEKQKIAIIAAKTLNPNIYVFDEPSANLDIRSIIQLKEFMKKLKEAGHTVVVSEHRLFYLTDLCDRCLIVNDGKIVKDIPGNDIKNMDNGDLEKCNLRTFDLNTIEFSLEQRESGNKEYADFEIDNVSFSYKSSLSILQRCSLKANYGDTVAIIGHNGEGKTTLGKIIAGLLRSETGQFFLDGKQIKQKELYKSVYFVMQDADYQLYSDSVVSELRLSGEVHGNIDDDEIENTMKLLNIFEFKDYHPQALSGGQKQRVIIAAAMTSNKRIIVFDEPTSGLDYSNMRAVAKAINTLREHKVLNFVISHDLEFLSKVATKAVFVEEGKINNTIRLTDNSDFKIIKNFLLQKEVEYYA</sequence>
<dbReference type="RefSeq" id="WP_162664050.1">
    <property type="nucleotide sequence ID" value="NZ_CP048020.1"/>
</dbReference>
<keyword evidence="4" id="KW-1003">Cell membrane</keyword>
<dbReference type="Proteomes" id="UP000464374">
    <property type="component" value="Chromosome"/>
</dbReference>
<evidence type="ECO:0000256" key="8">
    <source>
        <dbReference type="ARBA" id="ARBA00022967"/>
    </source>
</evidence>
<keyword evidence="8" id="KW-1278">Translocase</keyword>
<dbReference type="KEGG" id="trz:GWP43_10155"/>
<protein>
    <submittedName>
        <fullName evidence="12">Energy-coupling factor ABC transporter ATP-binding protein</fullName>
    </submittedName>
</protein>
<evidence type="ECO:0000256" key="7">
    <source>
        <dbReference type="ARBA" id="ARBA00022840"/>
    </source>
</evidence>
<dbReference type="PROSITE" id="PS50893">
    <property type="entry name" value="ABC_TRANSPORTER_2"/>
    <property type="match status" value="2"/>
</dbReference>
<keyword evidence="3" id="KW-0813">Transport</keyword>
<keyword evidence="9" id="KW-0472">Membrane</keyword>
<feature type="domain" description="ABC transporter" evidence="11">
    <location>
        <begin position="6"/>
        <end position="245"/>
    </location>
</feature>
<comment type="function">
    <text evidence="10">Probably part of an ABC transporter complex. Responsible for energy coupling to the transport system.</text>
</comment>
<keyword evidence="6" id="KW-0547">Nucleotide-binding</keyword>
<proteinExistence type="inferred from homology"/>
<dbReference type="InterPro" id="IPR003593">
    <property type="entry name" value="AAA+_ATPase"/>
</dbReference>
<dbReference type="InterPro" id="IPR050095">
    <property type="entry name" value="ECF_ABC_transporter_ATP-bd"/>
</dbReference>
<dbReference type="PROSITE" id="PS00211">
    <property type="entry name" value="ABC_TRANSPORTER_1"/>
    <property type="match status" value="1"/>
</dbReference>
<dbReference type="CDD" id="cd03225">
    <property type="entry name" value="ABC_cobalt_CbiO_domain1"/>
    <property type="match status" value="1"/>
</dbReference>
<feature type="domain" description="ABC transporter" evidence="11">
    <location>
        <begin position="270"/>
        <end position="497"/>
    </location>
</feature>
<evidence type="ECO:0000256" key="10">
    <source>
        <dbReference type="ARBA" id="ARBA00025157"/>
    </source>
</evidence>
<dbReference type="Pfam" id="PF00005">
    <property type="entry name" value="ABC_tran"/>
    <property type="match status" value="2"/>
</dbReference>
<dbReference type="GO" id="GO:0016887">
    <property type="term" value="F:ATP hydrolysis activity"/>
    <property type="evidence" value="ECO:0007669"/>
    <property type="project" value="InterPro"/>
</dbReference>
<name>A0A6P1Y366_9SPIR</name>
<dbReference type="PANTHER" id="PTHR43553">
    <property type="entry name" value="HEAVY METAL TRANSPORTER"/>
    <property type="match status" value="1"/>
</dbReference>
<evidence type="ECO:0000313" key="12">
    <source>
        <dbReference type="EMBL" id="QHX43740.1"/>
    </source>
</evidence>